<name>A0A9W7GW97_HIBTR</name>
<keyword evidence="2" id="KW-1185">Reference proteome</keyword>
<reference evidence="1" key="1">
    <citation type="submission" date="2023-05" db="EMBL/GenBank/DDBJ databases">
        <title>Genome and transcriptome analyses reveal genes involved in the formation of fine ridges on petal epidermal cells in Hibiscus trionum.</title>
        <authorList>
            <person name="Koshimizu S."/>
            <person name="Masuda S."/>
            <person name="Ishii T."/>
            <person name="Shirasu K."/>
            <person name="Hoshino A."/>
            <person name="Arita M."/>
        </authorList>
    </citation>
    <scope>NUCLEOTIDE SEQUENCE</scope>
    <source>
        <strain evidence="1">Hamamatsu line</strain>
    </source>
</reference>
<comment type="caution">
    <text evidence="1">The sequence shown here is derived from an EMBL/GenBank/DDBJ whole genome shotgun (WGS) entry which is preliminary data.</text>
</comment>
<dbReference type="Proteomes" id="UP001165190">
    <property type="component" value="Unassembled WGS sequence"/>
</dbReference>
<protein>
    <submittedName>
        <fullName evidence="1">Uncharacterized protein</fullName>
    </submittedName>
</protein>
<sequence>MATSSSPLEPPASIFSSSSIKAPPRLRKSYPFLLHIKQRHPQREINFVSKYVVKGVSVLDSSLPPPVQDVKSEFSTILKLKLLNIVFGLNRGLSANEDNLWKADVAAKEFETVVEPVNLSADLYVVNNVVDIGNGFFIIL</sequence>
<proteinExistence type="predicted"/>
<dbReference type="AlphaFoldDB" id="A0A9W7GW97"/>
<dbReference type="EMBL" id="BSYR01000004">
    <property type="protein sequence ID" value="GMI66001.1"/>
    <property type="molecule type" value="Genomic_DNA"/>
</dbReference>
<evidence type="ECO:0000313" key="1">
    <source>
        <dbReference type="EMBL" id="GMI66001.1"/>
    </source>
</evidence>
<dbReference type="OrthoDB" id="203682at2759"/>
<gene>
    <name evidence="1" type="ORF">HRI_000269400</name>
</gene>
<evidence type="ECO:0000313" key="2">
    <source>
        <dbReference type="Proteomes" id="UP001165190"/>
    </source>
</evidence>
<accession>A0A9W7GW97</accession>
<organism evidence="1 2">
    <name type="scientific">Hibiscus trionum</name>
    <name type="common">Flower of an hour</name>
    <dbReference type="NCBI Taxonomy" id="183268"/>
    <lineage>
        <taxon>Eukaryota</taxon>
        <taxon>Viridiplantae</taxon>
        <taxon>Streptophyta</taxon>
        <taxon>Embryophyta</taxon>
        <taxon>Tracheophyta</taxon>
        <taxon>Spermatophyta</taxon>
        <taxon>Magnoliopsida</taxon>
        <taxon>eudicotyledons</taxon>
        <taxon>Gunneridae</taxon>
        <taxon>Pentapetalae</taxon>
        <taxon>rosids</taxon>
        <taxon>malvids</taxon>
        <taxon>Malvales</taxon>
        <taxon>Malvaceae</taxon>
        <taxon>Malvoideae</taxon>
        <taxon>Hibiscus</taxon>
    </lineage>
</organism>